<feature type="domain" description="Acyl-CoA dehydrogenase/oxidase N-terminal" evidence="8">
    <location>
        <begin position="7"/>
        <end position="118"/>
    </location>
</feature>
<protein>
    <submittedName>
        <fullName evidence="9">Acyl-CoA dehydrogenase/oxidase C-terminal</fullName>
    </submittedName>
</protein>
<evidence type="ECO:0000256" key="4">
    <source>
        <dbReference type="ARBA" id="ARBA00022827"/>
    </source>
</evidence>
<dbReference type="STRING" id="690567.2405"/>
<comment type="similarity">
    <text evidence="2 5">Belongs to the acyl-CoA dehydrogenase family.</text>
</comment>
<feature type="domain" description="Acyl-CoA oxidase/dehydrogenase middle" evidence="7">
    <location>
        <begin position="154"/>
        <end position="231"/>
    </location>
</feature>
<dbReference type="InterPro" id="IPR009100">
    <property type="entry name" value="AcylCoA_DH/oxidase_NM_dom_sf"/>
</dbReference>
<reference evidence="9 10" key="1">
    <citation type="submission" date="2015-03" db="EMBL/GenBank/DDBJ databases">
        <authorList>
            <person name="Murphy D."/>
        </authorList>
    </citation>
    <scope>NUCLEOTIDE SEQUENCE [LARGE SCALE GENOMIC DNA]</scope>
    <source>
        <strain evidence="9 10">OL-4</strain>
    </source>
</reference>
<dbReference type="InterPro" id="IPR036250">
    <property type="entry name" value="AcylCo_DH-like_C"/>
</dbReference>
<name>A0A0E4C9I3_9FIRM</name>
<evidence type="ECO:0000256" key="3">
    <source>
        <dbReference type="ARBA" id="ARBA00022630"/>
    </source>
</evidence>
<dbReference type="GO" id="GO:0050660">
    <property type="term" value="F:flavin adenine dinucleotide binding"/>
    <property type="evidence" value="ECO:0007669"/>
    <property type="project" value="InterPro"/>
</dbReference>
<dbReference type="Gene3D" id="1.10.540.10">
    <property type="entry name" value="Acyl-CoA dehydrogenase/oxidase, N-terminal domain"/>
    <property type="match status" value="1"/>
</dbReference>
<organism evidence="9 10">
    <name type="scientific">Syntrophomonas zehnderi OL-4</name>
    <dbReference type="NCBI Taxonomy" id="690567"/>
    <lineage>
        <taxon>Bacteria</taxon>
        <taxon>Bacillati</taxon>
        <taxon>Bacillota</taxon>
        <taxon>Clostridia</taxon>
        <taxon>Eubacteriales</taxon>
        <taxon>Syntrophomonadaceae</taxon>
        <taxon>Syntrophomonas</taxon>
    </lineage>
</organism>
<dbReference type="InterPro" id="IPR009075">
    <property type="entry name" value="AcylCo_DH/oxidase_C"/>
</dbReference>
<keyword evidence="3 5" id="KW-0285">Flavoprotein</keyword>
<dbReference type="PANTHER" id="PTHR43884">
    <property type="entry name" value="ACYL-COA DEHYDROGENASE"/>
    <property type="match status" value="1"/>
</dbReference>
<evidence type="ECO:0000313" key="10">
    <source>
        <dbReference type="Proteomes" id="UP000045545"/>
    </source>
</evidence>
<evidence type="ECO:0000256" key="5">
    <source>
        <dbReference type="RuleBase" id="RU362125"/>
    </source>
</evidence>
<keyword evidence="4 5" id="KW-0274">FAD</keyword>
<evidence type="ECO:0000259" key="6">
    <source>
        <dbReference type="Pfam" id="PF00441"/>
    </source>
</evidence>
<sequence>MFRSTISEQDRDLVMMVRELVQTQIAPQAIMYDAQNEDSFDWSAVDILADHNLLALSIPEEYGGRGLSHLTTTMIIEEIAAGCAGVATVVAANLHAASPLLISGTEEQRRQFLPLLTAQKARLGGLAMMENQPNLDILARSESLEILGSSIYALEDDNDDILILNGFKDYVMNGQVASFITFMFTLPPQGGKNGIQVAVLPADTPGIRLGRVRHKLGLKYCSTCELIFEDVKLNPEYLIGKPRSGFLIFMQNLDRCLPYVGAIALGVARSAYDTALAVSKKKFVLGRPSFEESAISFALVDMAAKLNAARLSVHLASWLIDQELDSSQASSKSKIISSRVAQEITTAAMEITGGRAYIRGYPSEKYLRDAKMLSMIDGSEQFHKALIASQF</sequence>
<evidence type="ECO:0000259" key="8">
    <source>
        <dbReference type="Pfam" id="PF02771"/>
    </source>
</evidence>
<dbReference type="Gene3D" id="1.20.140.10">
    <property type="entry name" value="Butyryl-CoA Dehydrogenase, subunit A, domain 3"/>
    <property type="match status" value="1"/>
</dbReference>
<evidence type="ECO:0000259" key="7">
    <source>
        <dbReference type="Pfam" id="PF02770"/>
    </source>
</evidence>
<dbReference type="Gene3D" id="2.40.110.10">
    <property type="entry name" value="Butyryl-CoA Dehydrogenase, subunit A, domain 2"/>
    <property type="match status" value="1"/>
</dbReference>
<dbReference type="OrthoDB" id="9785203at2"/>
<dbReference type="AlphaFoldDB" id="A0A0E4C9I3"/>
<dbReference type="InterPro" id="IPR013786">
    <property type="entry name" value="AcylCoA_DH/ox_N"/>
</dbReference>
<dbReference type="RefSeq" id="WP_046499307.1">
    <property type="nucleotide sequence ID" value="NZ_CGIH01000040.1"/>
</dbReference>
<accession>A0A0E4C9I3</accession>
<dbReference type="EMBL" id="CGIH01000040">
    <property type="protein sequence ID" value="CFX99191.1"/>
    <property type="molecule type" value="Genomic_DNA"/>
</dbReference>
<evidence type="ECO:0000313" key="9">
    <source>
        <dbReference type="EMBL" id="CFX99191.1"/>
    </source>
</evidence>
<dbReference type="InterPro" id="IPR037069">
    <property type="entry name" value="AcylCoA_DH/ox_N_sf"/>
</dbReference>
<keyword evidence="5" id="KW-0560">Oxidoreductase</keyword>
<gene>
    <name evidence="9" type="ORF">2405</name>
</gene>
<feature type="domain" description="Acyl-CoA dehydrogenase/oxidase C-terminal" evidence="6">
    <location>
        <begin position="244"/>
        <end position="389"/>
    </location>
</feature>
<proteinExistence type="inferred from homology"/>
<dbReference type="InterPro" id="IPR046373">
    <property type="entry name" value="Acyl-CoA_Oxase/DH_mid-dom_sf"/>
</dbReference>
<dbReference type="InterPro" id="IPR006091">
    <property type="entry name" value="Acyl-CoA_Oxase/DH_mid-dom"/>
</dbReference>
<dbReference type="Pfam" id="PF02770">
    <property type="entry name" value="Acyl-CoA_dh_M"/>
    <property type="match status" value="1"/>
</dbReference>
<dbReference type="Pfam" id="PF00441">
    <property type="entry name" value="Acyl-CoA_dh_1"/>
    <property type="match status" value="1"/>
</dbReference>
<dbReference type="SUPFAM" id="SSF56645">
    <property type="entry name" value="Acyl-CoA dehydrogenase NM domain-like"/>
    <property type="match status" value="1"/>
</dbReference>
<comment type="cofactor">
    <cofactor evidence="1 5">
        <name>FAD</name>
        <dbReference type="ChEBI" id="CHEBI:57692"/>
    </cofactor>
</comment>
<dbReference type="SUPFAM" id="SSF47203">
    <property type="entry name" value="Acyl-CoA dehydrogenase C-terminal domain-like"/>
    <property type="match status" value="1"/>
</dbReference>
<evidence type="ECO:0000256" key="1">
    <source>
        <dbReference type="ARBA" id="ARBA00001974"/>
    </source>
</evidence>
<keyword evidence="10" id="KW-1185">Reference proteome</keyword>
<dbReference type="PANTHER" id="PTHR43884:SF12">
    <property type="entry name" value="ISOVALERYL-COA DEHYDROGENASE, MITOCHONDRIAL-RELATED"/>
    <property type="match status" value="1"/>
</dbReference>
<evidence type="ECO:0000256" key="2">
    <source>
        <dbReference type="ARBA" id="ARBA00009347"/>
    </source>
</evidence>
<dbReference type="GO" id="GO:0003995">
    <property type="term" value="F:acyl-CoA dehydrogenase activity"/>
    <property type="evidence" value="ECO:0007669"/>
    <property type="project" value="TreeGrafter"/>
</dbReference>
<dbReference type="Proteomes" id="UP000045545">
    <property type="component" value="Unassembled WGS sequence"/>
</dbReference>
<dbReference type="Pfam" id="PF02771">
    <property type="entry name" value="Acyl-CoA_dh_N"/>
    <property type="match status" value="1"/>
</dbReference>